<dbReference type="InterPro" id="IPR032458">
    <property type="entry name" value="Histone_H2A_CS"/>
</dbReference>
<evidence type="ECO:0000313" key="13">
    <source>
        <dbReference type="EMBL" id="CAD8743835.1"/>
    </source>
</evidence>
<evidence type="ECO:0000256" key="2">
    <source>
        <dbReference type="ARBA" id="ARBA00004286"/>
    </source>
</evidence>
<comment type="subcellular location">
    <subcellularLocation>
        <location evidence="2">Chromosome</location>
    </subcellularLocation>
    <subcellularLocation>
        <location evidence="1 8">Nucleus</location>
    </subcellularLocation>
</comment>
<dbReference type="SMART" id="SM00414">
    <property type="entry name" value="H2A"/>
    <property type="match status" value="1"/>
</dbReference>
<dbReference type="GO" id="GO:0003677">
    <property type="term" value="F:DNA binding"/>
    <property type="evidence" value="ECO:0007669"/>
    <property type="project" value="UniProtKB-KW"/>
</dbReference>
<dbReference type="CDD" id="cd00074">
    <property type="entry name" value="HFD_H2A"/>
    <property type="match status" value="1"/>
</dbReference>
<dbReference type="AlphaFoldDB" id="A0A6U4NLD9"/>
<evidence type="ECO:0000256" key="4">
    <source>
        <dbReference type="ARBA" id="ARBA00022454"/>
    </source>
</evidence>
<dbReference type="EMBL" id="HBFX01024386">
    <property type="protein sequence ID" value="CAD8961003.1"/>
    <property type="molecule type" value="Transcribed_RNA"/>
</dbReference>
<sequence>MAANRRGAMRYLILAIAAACLCALPVAAKRPGAVGTAPILGAALKSRRGGSSSPAKHLSLLPEDRLRGGGDAKPKKPREKSKTKSFRAGLSFPVGRIHRILKERSAGKRVAGGAAVYLAAVLEYLTAEVLELAGNAAKDNKKTRIIPRHIQLAIRNDQELNKLLGGVTIAAGGVLPNIHSQLLPKEALAKAAAAPAKGG</sequence>
<dbReference type="PANTHER" id="PTHR23430">
    <property type="entry name" value="HISTONE H2A"/>
    <property type="match status" value="1"/>
</dbReference>
<dbReference type="GO" id="GO:0005634">
    <property type="term" value="C:nucleus"/>
    <property type="evidence" value="ECO:0007669"/>
    <property type="project" value="UniProtKB-SubCell"/>
</dbReference>
<dbReference type="InterPro" id="IPR007125">
    <property type="entry name" value="H2A/H2B/H3"/>
</dbReference>
<feature type="compositionally biased region" description="Basic residues" evidence="9">
    <location>
        <begin position="75"/>
        <end position="85"/>
    </location>
</feature>
<dbReference type="PROSITE" id="PS00046">
    <property type="entry name" value="HISTONE_H2A"/>
    <property type="match status" value="1"/>
</dbReference>
<feature type="chain" id="PRO_5035677123" description="Histone H2A" evidence="10">
    <location>
        <begin position="29"/>
        <end position="199"/>
    </location>
</feature>
<gene>
    <name evidence="14" type="ORF">HAND00432_LOCUS14871</name>
    <name evidence="13" type="ORF">HAND1043_LOCUS10330</name>
</gene>
<comment type="subunit">
    <text evidence="8">The nucleosome is a histone octamer containing two molecules each of H2A, H2B, H3 and H4 assembled in one H3-H4 heterotetramer and two H2A-H2B heterodimers. The octamer wraps approximately 147 bp of DNA.</text>
</comment>
<evidence type="ECO:0000256" key="5">
    <source>
        <dbReference type="ARBA" id="ARBA00023125"/>
    </source>
</evidence>
<dbReference type="Pfam" id="PF00125">
    <property type="entry name" value="Histone"/>
    <property type="match status" value="1"/>
</dbReference>
<dbReference type="InterPro" id="IPR002119">
    <property type="entry name" value="Histone_H2A"/>
</dbReference>
<comment type="similarity">
    <text evidence="3 8">Belongs to the histone H2A family.</text>
</comment>
<evidence type="ECO:0000256" key="7">
    <source>
        <dbReference type="ARBA" id="ARBA00023269"/>
    </source>
</evidence>
<keyword evidence="10" id="KW-0732">Signal</keyword>
<feature type="signal peptide" evidence="10">
    <location>
        <begin position="1"/>
        <end position="28"/>
    </location>
</feature>
<protein>
    <recommendedName>
        <fullName evidence="8">Histone H2A</fullName>
    </recommendedName>
</protein>
<dbReference type="GO" id="GO:0046982">
    <property type="term" value="F:protein heterodimerization activity"/>
    <property type="evidence" value="ECO:0007669"/>
    <property type="project" value="InterPro"/>
</dbReference>
<dbReference type="FunFam" id="1.10.20.10:FF:000008">
    <property type="entry name" value="Histone H2A"/>
    <property type="match status" value="1"/>
</dbReference>
<evidence type="ECO:0000313" key="14">
    <source>
        <dbReference type="EMBL" id="CAD8961003.1"/>
    </source>
</evidence>
<accession>A0A6U4NLD9</accession>
<dbReference type="Pfam" id="PF16211">
    <property type="entry name" value="Histone_H2A_C"/>
    <property type="match status" value="1"/>
</dbReference>
<dbReference type="Gene3D" id="1.10.20.10">
    <property type="entry name" value="Histone, subunit A"/>
    <property type="match status" value="1"/>
</dbReference>
<feature type="domain" description="Core Histone H2A/H2B/H3" evidence="11">
    <location>
        <begin position="76"/>
        <end position="155"/>
    </location>
</feature>
<evidence type="ECO:0000259" key="11">
    <source>
        <dbReference type="Pfam" id="PF00125"/>
    </source>
</evidence>
<keyword evidence="5 8" id="KW-0238">DNA-binding</keyword>
<dbReference type="GO" id="GO:0030527">
    <property type="term" value="F:structural constituent of chromatin"/>
    <property type="evidence" value="ECO:0007669"/>
    <property type="project" value="InterPro"/>
</dbReference>
<dbReference type="InterPro" id="IPR009072">
    <property type="entry name" value="Histone-fold"/>
</dbReference>
<feature type="region of interest" description="Disordered" evidence="9">
    <location>
        <begin position="45"/>
        <end position="85"/>
    </location>
</feature>
<evidence type="ECO:0000259" key="12">
    <source>
        <dbReference type="Pfam" id="PF16211"/>
    </source>
</evidence>
<dbReference type="EMBL" id="HBFK01016771">
    <property type="protein sequence ID" value="CAD8743835.1"/>
    <property type="molecule type" value="Transcribed_RNA"/>
</dbReference>
<dbReference type="SUPFAM" id="SSF47113">
    <property type="entry name" value="Histone-fold"/>
    <property type="match status" value="1"/>
</dbReference>
<keyword evidence="4 8" id="KW-0158">Chromosome</keyword>
<evidence type="ECO:0000256" key="3">
    <source>
        <dbReference type="ARBA" id="ARBA00010691"/>
    </source>
</evidence>
<evidence type="ECO:0000256" key="10">
    <source>
        <dbReference type="SAM" id="SignalP"/>
    </source>
</evidence>
<evidence type="ECO:0000256" key="1">
    <source>
        <dbReference type="ARBA" id="ARBA00004123"/>
    </source>
</evidence>
<evidence type="ECO:0000256" key="9">
    <source>
        <dbReference type="SAM" id="MobiDB-lite"/>
    </source>
</evidence>
<keyword evidence="7 8" id="KW-0544">Nucleosome core</keyword>
<dbReference type="PRINTS" id="PR00620">
    <property type="entry name" value="HISTONEH2A"/>
</dbReference>
<organism evidence="13">
    <name type="scientific">Hemiselmis andersenii</name>
    <name type="common">Cryptophyte alga</name>
    <dbReference type="NCBI Taxonomy" id="464988"/>
    <lineage>
        <taxon>Eukaryota</taxon>
        <taxon>Cryptophyceae</taxon>
        <taxon>Cryptomonadales</taxon>
        <taxon>Hemiselmidaceae</taxon>
        <taxon>Hemiselmis</taxon>
    </lineage>
</organism>
<proteinExistence type="inferred from homology"/>
<evidence type="ECO:0000256" key="8">
    <source>
        <dbReference type="RuleBase" id="RU003767"/>
    </source>
</evidence>
<evidence type="ECO:0000256" key="6">
    <source>
        <dbReference type="ARBA" id="ARBA00023242"/>
    </source>
</evidence>
<dbReference type="GO" id="GO:0000786">
    <property type="term" value="C:nucleosome"/>
    <property type="evidence" value="ECO:0007669"/>
    <property type="project" value="UniProtKB-KW"/>
</dbReference>
<feature type="domain" description="Histone H2A C-terminal" evidence="12">
    <location>
        <begin position="159"/>
        <end position="190"/>
    </location>
</feature>
<keyword evidence="6 8" id="KW-0539">Nucleus</keyword>
<name>A0A6U4NLD9_HEMAN</name>
<dbReference type="InterPro" id="IPR032454">
    <property type="entry name" value="Histone_H2A_C"/>
</dbReference>
<feature type="compositionally biased region" description="Basic and acidic residues" evidence="9">
    <location>
        <begin position="62"/>
        <end position="74"/>
    </location>
</feature>
<reference evidence="13" key="1">
    <citation type="submission" date="2021-01" db="EMBL/GenBank/DDBJ databases">
        <authorList>
            <person name="Corre E."/>
            <person name="Pelletier E."/>
            <person name="Niang G."/>
            <person name="Scheremetjew M."/>
            <person name="Finn R."/>
            <person name="Kale V."/>
            <person name="Holt S."/>
            <person name="Cochrane G."/>
            <person name="Meng A."/>
            <person name="Brown T."/>
            <person name="Cohen L."/>
        </authorList>
    </citation>
    <scope>NUCLEOTIDE SEQUENCE</scope>
    <source>
        <strain evidence="13">CCMP441</strain>
        <strain evidence="14">CCMP644</strain>
    </source>
</reference>